<dbReference type="PROSITE" id="PS00678">
    <property type="entry name" value="WD_REPEATS_1"/>
    <property type="match status" value="3"/>
</dbReference>
<gene>
    <name evidence="5" type="ORF">LCOR_07810.1</name>
</gene>
<dbReference type="PANTHER" id="PTHR18763">
    <property type="entry name" value="WD-REPEAT PROTEIN 18"/>
    <property type="match status" value="1"/>
</dbReference>
<evidence type="ECO:0000313" key="5">
    <source>
        <dbReference type="EMBL" id="CDH56798.1"/>
    </source>
</evidence>
<keyword evidence="3" id="KW-0677">Repeat</keyword>
<dbReference type="EMBL" id="CBTN010000041">
    <property type="protein sequence ID" value="CDH56798.1"/>
    <property type="molecule type" value="Genomic_DNA"/>
</dbReference>
<evidence type="ECO:0000256" key="3">
    <source>
        <dbReference type="ARBA" id="ARBA00022737"/>
    </source>
</evidence>
<feature type="repeat" description="WD" evidence="4">
    <location>
        <begin position="7"/>
        <end position="29"/>
    </location>
</feature>
<dbReference type="InterPro" id="IPR020472">
    <property type="entry name" value="WD40_PAC1"/>
</dbReference>
<dbReference type="Gene3D" id="2.130.10.10">
    <property type="entry name" value="YVTN repeat-like/Quinoprotein amine dehydrogenase"/>
    <property type="match status" value="3"/>
</dbReference>
<reference evidence="5" key="1">
    <citation type="submission" date="2013-08" db="EMBL/GenBank/DDBJ databases">
        <title>Gene expansion shapes genome architecture in the human pathogen Lichtheimia corymbifera: an evolutionary genomics analysis in the ancient terrestrial Mucorales (Mucoromycotina).</title>
        <authorList>
            <person name="Schwartze V.U."/>
            <person name="Winter S."/>
            <person name="Shelest E."/>
            <person name="Marcet-Houben M."/>
            <person name="Horn F."/>
            <person name="Wehner S."/>
            <person name="Hoffmann K."/>
            <person name="Riege K."/>
            <person name="Sammeth M."/>
            <person name="Nowrousian M."/>
            <person name="Valiante V."/>
            <person name="Linde J."/>
            <person name="Jacobsen I.D."/>
            <person name="Marz M."/>
            <person name="Brakhage A.A."/>
            <person name="Gabaldon T."/>
            <person name="Bocker S."/>
            <person name="Voigt K."/>
        </authorList>
    </citation>
    <scope>NUCLEOTIDE SEQUENCE [LARGE SCALE GENOMIC DNA]</scope>
    <source>
        <strain evidence="5">FSU 9682</strain>
    </source>
</reference>
<dbReference type="InterPro" id="IPR011047">
    <property type="entry name" value="Quinoprotein_ADH-like_sf"/>
</dbReference>
<dbReference type="PROSITE" id="PS50082">
    <property type="entry name" value="WD_REPEATS_2"/>
    <property type="match status" value="4"/>
</dbReference>
<dbReference type="SMART" id="SM00320">
    <property type="entry name" value="WD40"/>
    <property type="match status" value="5"/>
</dbReference>
<name>A0A068S347_9FUNG</name>
<dbReference type="Pfam" id="PF00400">
    <property type="entry name" value="WD40"/>
    <property type="match status" value="3"/>
</dbReference>
<feature type="repeat" description="WD" evidence="4">
    <location>
        <begin position="120"/>
        <end position="151"/>
    </location>
</feature>
<accession>A0A068S347</accession>
<dbReference type="Proteomes" id="UP000027586">
    <property type="component" value="Unassembled WGS sequence"/>
</dbReference>
<dbReference type="VEuPathDB" id="FungiDB:LCOR_07810.1"/>
<evidence type="ECO:0000256" key="4">
    <source>
        <dbReference type="PROSITE-ProRule" id="PRU00221"/>
    </source>
</evidence>
<keyword evidence="2 4" id="KW-0853">WD repeat</keyword>
<dbReference type="GO" id="GO:0006261">
    <property type="term" value="P:DNA-templated DNA replication"/>
    <property type="evidence" value="ECO:0007669"/>
    <property type="project" value="TreeGrafter"/>
</dbReference>
<dbReference type="InterPro" id="IPR019775">
    <property type="entry name" value="WD40_repeat_CS"/>
</dbReference>
<organism evidence="5 6">
    <name type="scientific">Lichtheimia corymbifera JMRC:FSU:9682</name>
    <dbReference type="NCBI Taxonomy" id="1263082"/>
    <lineage>
        <taxon>Eukaryota</taxon>
        <taxon>Fungi</taxon>
        <taxon>Fungi incertae sedis</taxon>
        <taxon>Mucoromycota</taxon>
        <taxon>Mucoromycotina</taxon>
        <taxon>Mucoromycetes</taxon>
        <taxon>Mucorales</taxon>
        <taxon>Lichtheimiaceae</taxon>
        <taxon>Lichtheimia</taxon>
    </lineage>
</organism>
<dbReference type="SUPFAM" id="SSF50998">
    <property type="entry name" value="Quinoprotein alcohol dehydrogenase-like"/>
    <property type="match status" value="1"/>
</dbReference>
<dbReference type="AlphaFoldDB" id="A0A068S347"/>
<dbReference type="GO" id="GO:0006364">
    <property type="term" value="P:rRNA processing"/>
    <property type="evidence" value="ECO:0007669"/>
    <property type="project" value="TreeGrafter"/>
</dbReference>
<dbReference type="InterPro" id="IPR045227">
    <property type="entry name" value="WDR18/Ipi3/RID3"/>
</dbReference>
<dbReference type="PANTHER" id="PTHR18763:SF0">
    <property type="entry name" value="WD REPEAT-CONTAINING PROTEIN 18"/>
    <property type="match status" value="1"/>
</dbReference>
<feature type="repeat" description="WD" evidence="4">
    <location>
        <begin position="296"/>
        <end position="337"/>
    </location>
</feature>
<evidence type="ECO:0000256" key="2">
    <source>
        <dbReference type="ARBA" id="ARBA00022574"/>
    </source>
</evidence>
<keyword evidence="6" id="KW-1185">Reference proteome</keyword>
<evidence type="ECO:0000256" key="1">
    <source>
        <dbReference type="ARBA" id="ARBA00010143"/>
    </source>
</evidence>
<dbReference type="InterPro" id="IPR001680">
    <property type="entry name" value="WD40_rpt"/>
</dbReference>
<dbReference type="OrthoDB" id="756370at2759"/>
<evidence type="ECO:0000313" key="6">
    <source>
        <dbReference type="Proteomes" id="UP000027586"/>
    </source>
</evidence>
<comment type="caution">
    <text evidence="5">The sequence shown here is derived from an EMBL/GenBank/DDBJ whole genome shotgun (WGS) entry which is preliminary data.</text>
</comment>
<protein>
    <submittedName>
        <fullName evidence="5">Wd40 repeat-like protein</fullName>
    </submittedName>
</protein>
<dbReference type="GO" id="GO:0120330">
    <property type="term" value="C:rixosome complex"/>
    <property type="evidence" value="ECO:0007669"/>
    <property type="project" value="TreeGrafter"/>
</dbReference>
<dbReference type="InterPro" id="IPR015943">
    <property type="entry name" value="WD40/YVTN_repeat-like_dom_sf"/>
</dbReference>
<feature type="repeat" description="WD" evidence="4">
    <location>
        <begin position="194"/>
        <end position="216"/>
    </location>
</feature>
<comment type="similarity">
    <text evidence="1">Belongs to the WD repeat IPI3/WDR18 family.</text>
</comment>
<proteinExistence type="inferred from homology"/>
<sequence length="491" mass="54267">MFNEVAVSASAADSTIYVWDIRSGSTLFSFKQSMSGKGCLSLVPRPNACSQIGAILSAQNDRAVLNVYQWHRDQIMHKMPTPERLVSVATSHRGTLVAGGTASGRVYLWQVATGMLLKVFEAHFRRITRLAFSGDDLTLLTTSEDAGVHVWLIGQLLEHDVDQGRPAPLFSWSDHTLPVTDIAVGMGTMSTARVYTSSNDSTVKMWDLGTGELLTTFLFPKPVSTVIVDPSETKLFVACENVIYPVELYRRRYDQAYGGDVIESAGGMAKVETIGIRQVDPTSKEDQDDISTAPMFSGHSGTVNSMTLSFDATLLISASEDGDCIVWDVNSRQPLRKFESHKGPVTQVSCILRPNELVTGSNSIKDMVPMPWKTFKRTISTEAEEQRAETLQMVPDTTMDMKRHQQLESDGPLYSSIASSLQDVKDTKNAIQAMQTQDGAGALQARVSTLEEELTRLYKHHNKVKSLHDNLYGTMVDQFMAKRRKVTSPNQ</sequence>
<dbReference type="PRINTS" id="PR00320">
    <property type="entry name" value="GPROTEINBRPT"/>
</dbReference>
<dbReference type="PROSITE" id="PS50294">
    <property type="entry name" value="WD_REPEATS_REGION"/>
    <property type="match status" value="2"/>
</dbReference>
<dbReference type="STRING" id="1263082.A0A068S347"/>
<dbReference type="GO" id="GO:0005656">
    <property type="term" value="C:nuclear pre-replicative complex"/>
    <property type="evidence" value="ECO:0007669"/>
    <property type="project" value="TreeGrafter"/>
</dbReference>